<evidence type="ECO:0000313" key="1">
    <source>
        <dbReference type="EMBL" id="KAL0818452.1"/>
    </source>
</evidence>
<dbReference type="PANTHER" id="PTHR36693:SF1">
    <property type="entry name" value="GH02722P"/>
    <property type="match status" value="1"/>
</dbReference>
<dbReference type="Pfam" id="PF16065">
    <property type="entry name" value="DUF4807"/>
    <property type="match status" value="1"/>
</dbReference>
<dbReference type="InterPro" id="IPR032072">
    <property type="entry name" value="DUF4807"/>
</dbReference>
<reference evidence="1 2" key="1">
    <citation type="submission" date="2024-06" db="EMBL/GenBank/DDBJ databases">
        <title>A chromosome-level genome assembly of beet webworm, Loxostege sticticalis.</title>
        <authorList>
            <person name="Zhang Y."/>
        </authorList>
    </citation>
    <scope>NUCLEOTIDE SEQUENCE [LARGE SCALE GENOMIC DNA]</scope>
    <source>
        <strain evidence="1">AQ028</strain>
        <tissue evidence="1">Male pupae</tissue>
    </source>
</reference>
<dbReference type="EMBL" id="JBEDNZ010000022">
    <property type="protein sequence ID" value="KAL0818452.1"/>
    <property type="molecule type" value="Genomic_DNA"/>
</dbReference>
<comment type="caution">
    <text evidence="1">The sequence shown here is derived from an EMBL/GenBank/DDBJ whole genome shotgun (WGS) entry which is preliminary data.</text>
</comment>
<proteinExistence type="predicted"/>
<sequence length="253" mass="28694">MQVVTNVRLFRSPYTICYISDEGVVIPDPQCCKLLGVECGDGDLQEFEPRDKKRLKFVAGAFFLQPFVKACVNSDVYRSRVLLYLHKLCGYPESGTVFLKLILEPPDKELIDYAWNERMLKLIWTRVEIENAFSWLSTLGGAYSALGDYFEHCAEEAGRISMRQYKLSKMLGDDGLAARSKLYSALSYSQKGKIKLARHIVRNVAAFGRAAHDKRLIRMCQGVWAKLKYLRSLKKKQGDGDIGCNGESLILCK</sequence>
<dbReference type="PANTHER" id="PTHR36693">
    <property type="entry name" value="GH02722P"/>
    <property type="match status" value="1"/>
</dbReference>
<dbReference type="Proteomes" id="UP001549921">
    <property type="component" value="Unassembled WGS sequence"/>
</dbReference>
<accession>A0ABD0SF41</accession>
<protein>
    <submittedName>
        <fullName evidence="1">Uncharacterized protein</fullName>
    </submittedName>
</protein>
<evidence type="ECO:0000313" key="2">
    <source>
        <dbReference type="Proteomes" id="UP001549921"/>
    </source>
</evidence>
<name>A0ABD0SF41_LOXSC</name>
<organism evidence="1 2">
    <name type="scientific">Loxostege sticticalis</name>
    <name type="common">Beet webworm moth</name>
    <dbReference type="NCBI Taxonomy" id="481309"/>
    <lineage>
        <taxon>Eukaryota</taxon>
        <taxon>Metazoa</taxon>
        <taxon>Ecdysozoa</taxon>
        <taxon>Arthropoda</taxon>
        <taxon>Hexapoda</taxon>
        <taxon>Insecta</taxon>
        <taxon>Pterygota</taxon>
        <taxon>Neoptera</taxon>
        <taxon>Endopterygota</taxon>
        <taxon>Lepidoptera</taxon>
        <taxon>Glossata</taxon>
        <taxon>Ditrysia</taxon>
        <taxon>Pyraloidea</taxon>
        <taxon>Crambidae</taxon>
        <taxon>Pyraustinae</taxon>
        <taxon>Loxostege</taxon>
    </lineage>
</organism>
<dbReference type="AlphaFoldDB" id="A0ABD0SF41"/>
<gene>
    <name evidence="1" type="ORF">ABMA28_008912</name>
</gene>